<comment type="caution">
    <text evidence="2">The sequence shown here is derived from an EMBL/GenBank/DDBJ whole genome shotgun (WGS) entry which is preliminary data.</text>
</comment>
<evidence type="ECO:0000256" key="1">
    <source>
        <dbReference type="SAM" id="MobiDB-lite"/>
    </source>
</evidence>
<evidence type="ECO:0000313" key="2">
    <source>
        <dbReference type="EMBL" id="PKK18516.1"/>
    </source>
</evidence>
<dbReference type="Proteomes" id="UP000053872">
    <property type="component" value="Unassembled WGS sequence"/>
</dbReference>
<evidence type="ECO:0000313" key="3">
    <source>
        <dbReference type="Proteomes" id="UP000053872"/>
    </source>
</evidence>
<keyword evidence="3" id="KW-1185">Reference proteome</keyword>
<organism evidence="2 3">
    <name type="scientific">Columba livia</name>
    <name type="common">Rock dove</name>
    <dbReference type="NCBI Taxonomy" id="8932"/>
    <lineage>
        <taxon>Eukaryota</taxon>
        <taxon>Metazoa</taxon>
        <taxon>Chordata</taxon>
        <taxon>Craniata</taxon>
        <taxon>Vertebrata</taxon>
        <taxon>Euteleostomi</taxon>
        <taxon>Archelosauria</taxon>
        <taxon>Archosauria</taxon>
        <taxon>Dinosauria</taxon>
        <taxon>Saurischia</taxon>
        <taxon>Theropoda</taxon>
        <taxon>Coelurosauria</taxon>
        <taxon>Aves</taxon>
        <taxon>Neognathae</taxon>
        <taxon>Neoaves</taxon>
        <taxon>Columbimorphae</taxon>
        <taxon>Columbiformes</taxon>
        <taxon>Columbidae</taxon>
        <taxon>Columba</taxon>
    </lineage>
</organism>
<dbReference type="EMBL" id="AKCR02000200">
    <property type="protein sequence ID" value="PKK18516.1"/>
    <property type="molecule type" value="Genomic_DNA"/>
</dbReference>
<accession>A0A2I0LM66</accession>
<name>A0A2I0LM66_COLLI</name>
<protein>
    <submittedName>
        <fullName evidence="2">Endosulfine alpha</fullName>
    </submittedName>
</protein>
<sequence>MAAWGGHAGEGARPPRAGGGGEAQSQIPQPGPETRRLRFPHEEAAERAKILRFRRLQHGQGQDEEQAAPERDRRPHPHPAGPAAAQILPRHQQAGRVARAARLCSYCASLSG</sequence>
<dbReference type="InParanoid" id="A0A2I0LM66"/>
<feature type="region of interest" description="Disordered" evidence="1">
    <location>
        <begin position="1"/>
        <end position="94"/>
    </location>
</feature>
<gene>
    <name evidence="2" type="primary">ENSA</name>
    <name evidence="2" type="ORF">A306_00011621</name>
</gene>
<proteinExistence type="predicted"/>
<dbReference type="AlphaFoldDB" id="A0A2I0LM66"/>
<reference evidence="2 3" key="1">
    <citation type="journal article" date="2013" name="Science">
        <title>Genomic diversity and evolution of the head crest in the rock pigeon.</title>
        <authorList>
            <person name="Shapiro M.D."/>
            <person name="Kronenberg Z."/>
            <person name="Li C."/>
            <person name="Domyan E.T."/>
            <person name="Pan H."/>
            <person name="Campbell M."/>
            <person name="Tan H."/>
            <person name="Huff C.D."/>
            <person name="Hu H."/>
            <person name="Vickrey A.I."/>
            <person name="Nielsen S.C."/>
            <person name="Stringham S.A."/>
            <person name="Hu H."/>
            <person name="Willerslev E."/>
            <person name="Gilbert M.T."/>
            <person name="Yandell M."/>
            <person name="Zhang G."/>
            <person name="Wang J."/>
        </authorList>
    </citation>
    <scope>NUCLEOTIDE SEQUENCE [LARGE SCALE GENOMIC DNA]</scope>
    <source>
        <tissue evidence="2">Blood</tissue>
    </source>
</reference>
<feature type="compositionally biased region" description="Basic and acidic residues" evidence="1">
    <location>
        <begin position="33"/>
        <end position="49"/>
    </location>
</feature>